<reference evidence="8 9" key="1">
    <citation type="submission" date="2017-06" db="EMBL/GenBank/DDBJ databases">
        <authorList>
            <consortium name="Pathogen Informatics"/>
        </authorList>
    </citation>
    <scope>NUCLEOTIDE SEQUENCE [LARGE SCALE GENOMIC DNA]</scope>
    <source>
        <strain evidence="8 9">NCTC13039</strain>
    </source>
</reference>
<dbReference type="PANTHER" id="PTHR45008:SF1">
    <property type="entry name" value="PTS SYSTEM GLUCOSE-SPECIFIC EIIA COMPONENT"/>
    <property type="match status" value="1"/>
</dbReference>
<dbReference type="GO" id="GO:0009401">
    <property type="term" value="P:phosphoenolpyruvate-dependent sugar phosphotransferase system"/>
    <property type="evidence" value="ECO:0007669"/>
    <property type="project" value="UniProtKB-KW"/>
</dbReference>
<dbReference type="Gene3D" id="2.70.70.10">
    <property type="entry name" value="Glucose Permease (Domain IIA)"/>
    <property type="match status" value="1"/>
</dbReference>
<dbReference type="GO" id="GO:0016301">
    <property type="term" value="F:kinase activity"/>
    <property type="evidence" value="ECO:0007669"/>
    <property type="project" value="UniProtKB-KW"/>
</dbReference>
<dbReference type="PROSITE" id="PS00371">
    <property type="entry name" value="PTS_EIIA_TYPE_1_HIS"/>
    <property type="match status" value="1"/>
</dbReference>
<organism evidence="8 9">
    <name type="scientific">Dermatophilus congolensis</name>
    <dbReference type="NCBI Taxonomy" id="1863"/>
    <lineage>
        <taxon>Bacteria</taxon>
        <taxon>Bacillati</taxon>
        <taxon>Actinomycetota</taxon>
        <taxon>Actinomycetes</taxon>
        <taxon>Micrococcales</taxon>
        <taxon>Dermatophilaceae</taxon>
        <taxon>Dermatophilus</taxon>
    </lineage>
</organism>
<keyword evidence="2" id="KW-0813">Transport</keyword>
<evidence type="ECO:0000256" key="5">
    <source>
        <dbReference type="ARBA" id="ARBA00022683"/>
    </source>
</evidence>
<evidence type="ECO:0000259" key="7">
    <source>
        <dbReference type="PROSITE" id="PS51093"/>
    </source>
</evidence>
<evidence type="ECO:0000256" key="6">
    <source>
        <dbReference type="ARBA" id="ARBA00022777"/>
    </source>
</evidence>
<dbReference type="InterPro" id="IPR011055">
    <property type="entry name" value="Dup_hybrid_motif"/>
</dbReference>
<comment type="subcellular location">
    <subcellularLocation>
        <location evidence="1">Cytoplasm</location>
    </subcellularLocation>
</comment>
<evidence type="ECO:0000313" key="9">
    <source>
        <dbReference type="Proteomes" id="UP000242637"/>
    </source>
</evidence>
<dbReference type="Pfam" id="PF00358">
    <property type="entry name" value="PTS_EIIA_1"/>
    <property type="match status" value="1"/>
</dbReference>
<proteinExistence type="predicted"/>
<gene>
    <name evidence="8" type="primary">ptsG_2</name>
    <name evidence="8" type="ORF">SAMEA4475696_00489</name>
</gene>
<evidence type="ECO:0000256" key="2">
    <source>
        <dbReference type="ARBA" id="ARBA00022448"/>
    </source>
</evidence>
<dbReference type="RefSeq" id="WP_034401320.1">
    <property type="nucleotide sequence ID" value="NZ_LT906453.1"/>
</dbReference>
<keyword evidence="6" id="KW-0418">Kinase</keyword>
<dbReference type="InterPro" id="IPR050890">
    <property type="entry name" value="PTS_EIIA_component"/>
</dbReference>
<feature type="domain" description="PTS EIIA type-1" evidence="7">
    <location>
        <begin position="43"/>
        <end position="147"/>
    </location>
</feature>
<dbReference type="KEGG" id="dco:SAMEA4475696_0489"/>
<dbReference type="FunFam" id="2.70.70.10:FF:000001">
    <property type="entry name" value="PTS system glucose-specific IIA component"/>
    <property type="match status" value="1"/>
</dbReference>
<keyword evidence="5" id="KW-0598">Phosphotransferase system</keyword>
<keyword evidence="4" id="KW-0808">Transferase</keyword>
<dbReference type="GeneID" id="63458771"/>
<dbReference type="OrthoDB" id="9797715at2"/>
<dbReference type="Proteomes" id="UP000242637">
    <property type="component" value="Chromosome 1"/>
</dbReference>
<dbReference type="PROSITE" id="PS51093">
    <property type="entry name" value="PTS_EIIA_TYPE_1"/>
    <property type="match status" value="1"/>
</dbReference>
<dbReference type="STRING" id="1121387.GCA_000429885_01591"/>
<keyword evidence="3" id="KW-0762">Sugar transport</keyword>
<accession>A0A239VAT7</accession>
<dbReference type="NCBIfam" id="TIGR00830">
    <property type="entry name" value="PTBA"/>
    <property type="match status" value="1"/>
</dbReference>
<dbReference type="EMBL" id="LT906453">
    <property type="protein sequence ID" value="SNV18574.1"/>
    <property type="molecule type" value="Genomic_DNA"/>
</dbReference>
<dbReference type="GO" id="GO:0005737">
    <property type="term" value="C:cytoplasm"/>
    <property type="evidence" value="ECO:0007669"/>
    <property type="project" value="UniProtKB-SubCell"/>
</dbReference>
<keyword evidence="9" id="KW-1185">Reference proteome</keyword>
<evidence type="ECO:0000313" key="8">
    <source>
        <dbReference type="EMBL" id="SNV18574.1"/>
    </source>
</evidence>
<evidence type="ECO:0000256" key="3">
    <source>
        <dbReference type="ARBA" id="ARBA00022597"/>
    </source>
</evidence>
<dbReference type="SUPFAM" id="SSF51261">
    <property type="entry name" value="Duplicated hybrid motif"/>
    <property type="match status" value="1"/>
</dbReference>
<evidence type="ECO:0000256" key="4">
    <source>
        <dbReference type="ARBA" id="ARBA00022679"/>
    </source>
</evidence>
<sequence length="172" mass="18430">MLDLLRKWKRQIVGETHVEPHVAHEALYRPVQGRTVDITEVPDPVFAQKIMGDGFAVLPDEGVFRAPVAGELVLVAETMHAFAIRTDAGAEVLVHIGIDTVGLKGEGFTAHAQAGRWVQAGEPIISCDLRSQEAKVPSMITPVVVTNGDRFTMTGRNLSAANDGAVAVIVSN</sequence>
<dbReference type="AlphaFoldDB" id="A0A239VAT7"/>
<name>A0A239VAT7_9MICO</name>
<protein>
    <submittedName>
        <fullName evidence="8">EIICBA-Glc</fullName>
    </submittedName>
</protein>
<evidence type="ECO:0000256" key="1">
    <source>
        <dbReference type="ARBA" id="ARBA00004496"/>
    </source>
</evidence>
<dbReference type="PANTHER" id="PTHR45008">
    <property type="entry name" value="PTS SYSTEM GLUCOSE-SPECIFIC EIIA COMPONENT"/>
    <property type="match status" value="1"/>
</dbReference>
<dbReference type="InterPro" id="IPR001127">
    <property type="entry name" value="PTS_EIIA_1_perm"/>
</dbReference>